<dbReference type="Proteomes" id="UP000490800">
    <property type="component" value="Unassembled WGS sequence"/>
</dbReference>
<dbReference type="InterPro" id="IPR015231">
    <property type="entry name" value="DUF1934"/>
</dbReference>
<reference evidence="1 2" key="1">
    <citation type="journal article" date="2019" name="Microorganisms">
        <title>Paenibacillus lutrae sp. nov., A Chitinolytic Species Isolated from A River Otter in Castril Natural Park, Granada, Spain.</title>
        <authorList>
            <person name="Rodriguez M."/>
            <person name="Reina J.C."/>
            <person name="Bejar V."/>
            <person name="Llamas I."/>
        </authorList>
    </citation>
    <scope>NUCLEOTIDE SEQUENCE [LARGE SCALE GENOMIC DNA]</scope>
    <source>
        <strain evidence="1 2">N10</strain>
    </source>
</reference>
<keyword evidence="2" id="KW-1185">Reference proteome</keyword>
<gene>
    <name evidence="1" type="ORF">EDM21_23925</name>
</gene>
<organism evidence="1 2">
    <name type="scientific">Paenibacillus lutrae</name>
    <dbReference type="NCBI Taxonomy" id="2078573"/>
    <lineage>
        <taxon>Bacteria</taxon>
        <taxon>Bacillati</taxon>
        <taxon>Bacillota</taxon>
        <taxon>Bacilli</taxon>
        <taxon>Bacillales</taxon>
        <taxon>Paenibacillaceae</taxon>
        <taxon>Paenibacillus</taxon>
    </lineage>
</organism>
<evidence type="ECO:0000313" key="2">
    <source>
        <dbReference type="Proteomes" id="UP000490800"/>
    </source>
</evidence>
<dbReference type="SUPFAM" id="SSF50814">
    <property type="entry name" value="Lipocalins"/>
    <property type="match status" value="1"/>
</dbReference>
<dbReference type="InterPro" id="IPR012674">
    <property type="entry name" value="Calycin"/>
</dbReference>
<dbReference type="EMBL" id="RHLK01000027">
    <property type="protein sequence ID" value="MVP02534.1"/>
    <property type="molecule type" value="Genomic_DNA"/>
</dbReference>
<evidence type="ECO:0000313" key="1">
    <source>
        <dbReference type="EMBL" id="MVP02534.1"/>
    </source>
</evidence>
<dbReference type="Pfam" id="PF09148">
    <property type="entry name" value="DUF1934"/>
    <property type="match status" value="1"/>
</dbReference>
<sequence length="138" mass="15615">MSNKKNVKVSISSIAGEERITQEAHGELYLREDKVYVRYEETSAEMGKTLTMVKIAPGELKIMRSGEVGAEQTFVPGQSRRGWYRAAGGSLPIDIHTRTYTRQLVEGIGRIQWSYDLYVEEEHAGLYTLTLTIQEDVT</sequence>
<dbReference type="AlphaFoldDB" id="A0A7X3FMM5"/>
<dbReference type="RefSeq" id="WP_157338882.1">
    <property type="nucleotide sequence ID" value="NZ_RHLK01000027.1"/>
</dbReference>
<name>A0A7X3FMM5_9BACL</name>
<dbReference type="Gene3D" id="2.40.128.20">
    <property type="match status" value="1"/>
</dbReference>
<dbReference type="OrthoDB" id="2641675at2"/>
<protein>
    <submittedName>
        <fullName evidence="1">DUF1934 family protein</fullName>
    </submittedName>
</protein>
<accession>A0A7X3FMM5</accession>
<comment type="caution">
    <text evidence="1">The sequence shown here is derived from an EMBL/GenBank/DDBJ whole genome shotgun (WGS) entry which is preliminary data.</text>
</comment>
<proteinExistence type="predicted"/>